<proteinExistence type="predicted"/>
<evidence type="ECO:0008006" key="4">
    <source>
        <dbReference type="Google" id="ProtNLM"/>
    </source>
</evidence>
<dbReference type="EMBL" id="JTJJ01000072">
    <property type="protein sequence ID" value="KHJ66645.1"/>
    <property type="molecule type" value="Genomic_DNA"/>
</dbReference>
<comment type="caution">
    <text evidence="2">The sequence shown here is derived from an EMBL/GenBank/DDBJ whole genome shotgun (WGS) entry which is preliminary data.</text>
</comment>
<evidence type="ECO:0000313" key="3">
    <source>
        <dbReference type="Proteomes" id="UP000030853"/>
    </source>
</evidence>
<dbReference type="RefSeq" id="WP_039333907.1">
    <property type="nucleotide sequence ID" value="NZ_JTJJ01000072.1"/>
</dbReference>
<keyword evidence="1" id="KW-0175">Coiled coil</keyword>
<organism evidence="2 3">
    <name type="scientific">Pantoea rodasii</name>
    <dbReference type="NCBI Taxonomy" id="1076549"/>
    <lineage>
        <taxon>Bacteria</taxon>
        <taxon>Pseudomonadati</taxon>
        <taxon>Pseudomonadota</taxon>
        <taxon>Gammaproteobacteria</taxon>
        <taxon>Enterobacterales</taxon>
        <taxon>Erwiniaceae</taxon>
        <taxon>Pantoea</taxon>
    </lineage>
</organism>
<reference evidence="2 3" key="1">
    <citation type="submission" date="2014-11" db="EMBL/GenBank/DDBJ databases">
        <title>Genome sequencing of Pantoea rodasii ND03.</title>
        <authorList>
            <person name="Muhamad Yunos N.Y."/>
            <person name="Chan K.-G."/>
        </authorList>
    </citation>
    <scope>NUCLEOTIDE SEQUENCE [LARGE SCALE GENOMIC DNA]</scope>
    <source>
        <strain evidence="2 3">ND03</strain>
    </source>
</reference>
<sequence length="96" mass="10584">MESRVKKLGNLFSDLATDVAVIKSNHATKQDLAEVRSEVREIKADIASIKQNYATKADVLAIRGDLYQAITSQTKWMVSMQLITMGLALTVAKAIF</sequence>
<evidence type="ECO:0000256" key="1">
    <source>
        <dbReference type="SAM" id="Coils"/>
    </source>
</evidence>
<evidence type="ECO:0000313" key="2">
    <source>
        <dbReference type="EMBL" id="KHJ66645.1"/>
    </source>
</evidence>
<dbReference type="AlphaFoldDB" id="A0A0B1R6F6"/>
<accession>A0A0B1R6F6</accession>
<protein>
    <recommendedName>
        <fullName evidence="4">Hemolysin XhlA</fullName>
    </recommendedName>
</protein>
<dbReference type="Proteomes" id="UP000030853">
    <property type="component" value="Unassembled WGS sequence"/>
</dbReference>
<feature type="coiled-coil region" evidence="1">
    <location>
        <begin position="25"/>
        <end position="52"/>
    </location>
</feature>
<gene>
    <name evidence="2" type="ORF">QU24_18225</name>
</gene>
<dbReference type="Gene3D" id="1.10.287.540">
    <property type="entry name" value="Helix hairpin bin"/>
    <property type="match status" value="1"/>
</dbReference>
<name>A0A0B1R6F6_9GAMM</name>